<dbReference type="EC" id="2.5.1.54" evidence="3"/>
<dbReference type="GO" id="GO:0016832">
    <property type="term" value="F:aldehyde-lyase activity"/>
    <property type="evidence" value="ECO:0007669"/>
    <property type="project" value="InterPro"/>
</dbReference>
<proteinExistence type="predicted"/>
<protein>
    <submittedName>
        <fullName evidence="3">3-deoxy-7-phosphoheptulonate synthase</fullName>
        <ecNumber evidence="3">2.5.1.54</ecNumber>
    </submittedName>
</protein>
<dbReference type="EMBL" id="JAEKNR010000161">
    <property type="protein sequence ID" value="MBJ7599605.1"/>
    <property type="molecule type" value="Genomic_DNA"/>
</dbReference>
<dbReference type="NCBIfam" id="NF006421">
    <property type="entry name" value="PRK08673.1"/>
    <property type="match status" value="1"/>
</dbReference>
<dbReference type="GO" id="GO:0009073">
    <property type="term" value="P:aromatic amino acid family biosynthetic process"/>
    <property type="evidence" value="ECO:0007669"/>
    <property type="project" value="InterPro"/>
</dbReference>
<dbReference type="AlphaFoldDB" id="A0A934K748"/>
<evidence type="ECO:0000313" key="3">
    <source>
        <dbReference type="EMBL" id="MBJ7599605.1"/>
    </source>
</evidence>
<evidence type="ECO:0000313" key="4">
    <source>
        <dbReference type="Proteomes" id="UP000612893"/>
    </source>
</evidence>
<keyword evidence="1 3" id="KW-0808">Transferase</keyword>
<dbReference type="InterPro" id="IPR013785">
    <property type="entry name" value="Aldolase_TIM"/>
</dbReference>
<dbReference type="InterPro" id="IPR006218">
    <property type="entry name" value="DAHP1/KDSA"/>
</dbReference>
<dbReference type="Pfam" id="PF00793">
    <property type="entry name" value="DAHP_synth_1"/>
    <property type="match status" value="1"/>
</dbReference>
<evidence type="ECO:0000259" key="2">
    <source>
        <dbReference type="Pfam" id="PF00793"/>
    </source>
</evidence>
<accession>A0A934K748</accession>
<reference evidence="3" key="1">
    <citation type="submission" date="2020-10" db="EMBL/GenBank/DDBJ databases">
        <title>Ca. Dormibacterota MAGs.</title>
        <authorList>
            <person name="Montgomery K."/>
        </authorList>
    </citation>
    <scope>NUCLEOTIDE SEQUENCE [LARGE SCALE GENOMIC DNA]</scope>
    <source>
        <strain evidence="3">SC8812_S17_10</strain>
    </source>
</reference>
<dbReference type="PANTHER" id="PTHR43018">
    <property type="entry name" value="PHOSPHO-2-DEHYDRO-3-DEOXYHEPTONATE ALDOLASE"/>
    <property type="match status" value="1"/>
</dbReference>
<sequence>MEQETRAVVEVEVESAEPVARRTVRIGKVIVGRGRPVVIAGPCAVEPSYVGQAEELAQTGIDALRACVYKPRTHPDSFQGLGAEAAPLLDEARRRTGLPLVSEVLSAEDAEAIGEHVDAYQVGARNMQNVRLLEALGEIGRPVVLKRGLSATIDEWVAASEYVRRRGNDQVILCERGIRTFETRTRNTLDLSSVIVARELTDLPVIVDPSHAAGNRDWVPALARAALAAGADGLLVEAHPAPARAWSDGNQAIGLEALAGLAGEARLRHERGLEAADATDAHYLLAFVDGELERLLEARRRLSGLMTEATA</sequence>
<keyword evidence="4" id="KW-1185">Reference proteome</keyword>
<dbReference type="Proteomes" id="UP000612893">
    <property type="component" value="Unassembled WGS sequence"/>
</dbReference>
<dbReference type="NCBIfam" id="TIGR01361">
    <property type="entry name" value="DAHP_synth_Bsub"/>
    <property type="match status" value="1"/>
</dbReference>
<organism evidence="3 4">
    <name type="scientific">Candidatus Nephthysia bennettiae</name>
    <dbReference type="NCBI Taxonomy" id="3127016"/>
    <lineage>
        <taxon>Bacteria</taxon>
        <taxon>Bacillati</taxon>
        <taxon>Candidatus Dormiibacterota</taxon>
        <taxon>Candidatus Dormibacteria</taxon>
        <taxon>Candidatus Dormibacterales</taxon>
        <taxon>Candidatus Dormibacteraceae</taxon>
        <taxon>Candidatus Nephthysia</taxon>
    </lineage>
</organism>
<dbReference type="SUPFAM" id="SSF51569">
    <property type="entry name" value="Aldolase"/>
    <property type="match status" value="1"/>
</dbReference>
<dbReference type="InterPro" id="IPR052899">
    <property type="entry name" value="Class-I_DAHP_synthase"/>
</dbReference>
<name>A0A934K748_9BACT</name>
<gene>
    <name evidence="3" type="primary">aroF</name>
    <name evidence="3" type="ORF">JF922_16195</name>
</gene>
<comment type="caution">
    <text evidence="3">The sequence shown here is derived from an EMBL/GenBank/DDBJ whole genome shotgun (WGS) entry which is preliminary data.</text>
</comment>
<dbReference type="GO" id="GO:0003849">
    <property type="term" value="F:3-deoxy-7-phosphoheptulonate synthase activity"/>
    <property type="evidence" value="ECO:0007669"/>
    <property type="project" value="UniProtKB-EC"/>
</dbReference>
<dbReference type="Gene3D" id="3.20.20.70">
    <property type="entry name" value="Aldolase class I"/>
    <property type="match status" value="1"/>
</dbReference>
<dbReference type="InterPro" id="IPR006268">
    <property type="entry name" value="DAHP_syn_2"/>
</dbReference>
<feature type="domain" description="DAHP synthetase I/KDSA" evidence="2">
    <location>
        <begin position="28"/>
        <end position="259"/>
    </location>
</feature>
<evidence type="ECO:0000256" key="1">
    <source>
        <dbReference type="ARBA" id="ARBA00022679"/>
    </source>
</evidence>
<dbReference type="NCBIfam" id="NF009239">
    <property type="entry name" value="PRK12595.1"/>
    <property type="match status" value="1"/>
</dbReference>
<dbReference type="PANTHER" id="PTHR43018:SF1">
    <property type="entry name" value="PROTEIN AROA(G)"/>
    <property type="match status" value="1"/>
</dbReference>